<comment type="subcellular location">
    <subcellularLocation>
        <location evidence="1">Mitochondrion inner membrane</location>
        <topology evidence="1">Peripheral membrane protein</topology>
        <orientation evidence="1">Matrix side</orientation>
    </subcellularLocation>
</comment>
<dbReference type="AlphaFoldDB" id="A0A4V1IS53"/>
<gene>
    <name evidence="10" type="ORF">BDK51DRAFT_39783</name>
</gene>
<evidence type="ECO:0000256" key="5">
    <source>
        <dbReference type="ARBA" id="ARBA00022792"/>
    </source>
</evidence>
<keyword evidence="11" id="KW-1185">Reference proteome</keyword>
<proteinExistence type="inferred from homology"/>
<evidence type="ECO:0000256" key="9">
    <source>
        <dbReference type="ARBA" id="ARBA00031684"/>
    </source>
</evidence>
<dbReference type="Gene3D" id="1.10.1090.10">
    <property type="entry name" value="Cytochrome b-c1 complex subunit 7"/>
    <property type="match status" value="1"/>
</dbReference>
<keyword evidence="7" id="KW-0496">Mitochondrion</keyword>
<dbReference type="Pfam" id="PF02271">
    <property type="entry name" value="UCR_14kD"/>
    <property type="match status" value="1"/>
</dbReference>
<keyword evidence="4" id="KW-0679">Respiratory chain</keyword>
<evidence type="ECO:0000256" key="4">
    <source>
        <dbReference type="ARBA" id="ARBA00022660"/>
    </source>
</evidence>
<dbReference type="GO" id="GO:0005743">
    <property type="term" value="C:mitochondrial inner membrane"/>
    <property type="evidence" value="ECO:0007669"/>
    <property type="project" value="UniProtKB-SubCell"/>
</dbReference>
<dbReference type="FunFam" id="1.10.1090.10:FF:000001">
    <property type="entry name" value="Cytochrome b-c1 complex subunit 7"/>
    <property type="match status" value="1"/>
</dbReference>
<protein>
    <recommendedName>
        <fullName evidence="9">Complex III subunit 7</fullName>
    </recommendedName>
</protein>
<dbReference type="OrthoDB" id="425749at2759"/>
<reference evidence="11" key="1">
    <citation type="journal article" date="2018" name="Nat. Microbiol.">
        <title>Leveraging single-cell genomics to expand the fungal tree of life.</title>
        <authorList>
            <person name="Ahrendt S.R."/>
            <person name="Quandt C.A."/>
            <person name="Ciobanu D."/>
            <person name="Clum A."/>
            <person name="Salamov A."/>
            <person name="Andreopoulos B."/>
            <person name="Cheng J.F."/>
            <person name="Woyke T."/>
            <person name="Pelin A."/>
            <person name="Henrissat B."/>
            <person name="Reynolds N.K."/>
            <person name="Benny G.L."/>
            <person name="Smith M.E."/>
            <person name="James T.Y."/>
            <person name="Grigoriev I.V."/>
        </authorList>
    </citation>
    <scope>NUCLEOTIDE SEQUENCE [LARGE SCALE GENOMIC DNA]</scope>
</reference>
<dbReference type="PANTHER" id="PTHR12022:SF0">
    <property type="entry name" value="CYTOCHROME B-C1 COMPLEX SUBUNIT 7"/>
    <property type="match status" value="1"/>
</dbReference>
<dbReference type="GO" id="GO:0045275">
    <property type="term" value="C:respiratory chain complex III"/>
    <property type="evidence" value="ECO:0007669"/>
    <property type="project" value="InterPro"/>
</dbReference>
<dbReference type="PANTHER" id="PTHR12022">
    <property type="entry name" value="UBIQUINOL-CYTOCHROME C REDUCTASE COMPLEX 14 KD PROTEIN"/>
    <property type="match status" value="1"/>
</dbReference>
<evidence type="ECO:0000313" key="10">
    <source>
        <dbReference type="EMBL" id="RKO92357.1"/>
    </source>
</evidence>
<dbReference type="EMBL" id="KZ994674">
    <property type="protein sequence ID" value="RKO92357.1"/>
    <property type="molecule type" value="Genomic_DNA"/>
</dbReference>
<evidence type="ECO:0000256" key="7">
    <source>
        <dbReference type="ARBA" id="ARBA00023128"/>
    </source>
</evidence>
<dbReference type="InterPro" id="IPR036544">
    <property type="entry name" value="QCR7_sf"/>
</dbReference>
<keyword evidence="3" id="KW-0813">Transport</keyword>
<dbReference type="InterPro" id="IPR003197">
    <property type="entry name" value="QCR7"/>
</dbReference>
<keyword evidence="8" id="KW-0472">Membrane</keyword>
<name>A0A4V1IS53_9FUNG</name>
<evidence type="ECO:0000313" key="11">
    <source>
        <dbReference type="Proteomes" id="UP000269721"/>
    </source>
</evidence>
<evidence type="ECO:0000256" key="2">
    <source>
        <dbReference type="ARBA" id="ARBA00008554"/>
    </source>
</evidence>
<evidence type="ECO:0000256" key="6">
    <source>
        <dbReference type="ARBA" id="ARBA00022982"/>
    </source>
</evidence>
<evidence type="ECO:0000256" key="1">
    <source>
        <dbReference type="ARBA" id="ARBA00004443"/>
    </source>
</evidence>
<sequence length="131" mass="15088">MSSLYLSIRNKAIQSSSAVKGLSEWYAGQMGYRQMGLLRDDLIPDESDVVKEAIRRLPDDVRFDRIFRFRRAINVGLTQVHEIDKKYWTKASEDVPYLSPIIAQVQSEVQTRENFNEISSIPAALLKRNRA</sequence>
<dbReference type="GO" id="GO:0006122">
    <property type="term" value="P:mitochondrial electron transport, ubiquinol to cytochrome c"/>
    <property type="evidence" value="ECO:0007669"/>
    <property type="project" value="InterPro"/>
</dbReference>
<keyword evidence="5" id="KW-0999">Mitochondrion inner membrane</keyword>
<comment type="similarity">
    <text evidence="2">Belongs to the UQCRB/QCR7 family.</text>
</comment>
<dbReference type="Proteomes" id="UP000269721">
    <property type="component" value="Unassembled WGS sequence"/>
</dbReference>
<evidence type="ECO:0000256" key="8">
    <source>
        <dbReference type="ARBA" id="ARBA00023136"/>
    </source>
</evidence>
<keyword evidence="6" id="KW-0249">Electron transport</keyword>
<accession>A0A4V1IS53</accession>
<organism evidence="10 11">
    <name type="scientific">Blyttiomyces helicus</name>
    <dbReference type="NCBI Taxonomy" id="388810"/>
    <lineage>
        <taxon>Eukaryota</taxon>
        <taxon>Fungi</taxon>
        <taxon>Fungi incertae sedis</taxon>
        <taxon>Chytridiomycota</taxon>
        <taxon>Chytridiomycota incertae sedis</taxon>
        <taxon>Chytridiomycetes</taxon>
        <taxon>Chytridiomycetes incertae sedis</taxon>
        <taxon>Blyttiomyces</taxon>
    </lineage>
</organism>
<evidence type="ECO:0000256" key="3">
    <source>
        <dbReference type="ARBA" id="ARBA00022448"/>
    </source>
</evidence>
<dbReference type="SUPFAM" id="SSF81524">
    <property type="entry name" value="14 kDa protein of cytochrome bc1 complex (Ubiquinol-cytochrome c reductase)"/>
    <property type="match status" value="1"/>
</dbReference>